<dbReference type="EMBL" id="QOVW01000117">
    <property type="protein sequence ID" value="RDB35025.1"/>
    <property type="molecule type" value="Genomic_DNA"/>
</dbReference>
<reference evidence="1" key="1">
    <citation type="submission" date="2018-04" db="EMBL/GenBank/DDBJ databases">
        <title>Draft genome sequence of the Candidatus Spirobacillus cienkowskii, a pathogen of freshwater Daphnia species, reconstructed from hemolymph metagenomic reads.</title>
        <authorList>
            <person name="Bresciani L."/>
            <person name="Lemos L.N."/>
            <person name="Wale N."/>
            <person name="Lin J.Y."/>
            <person name="Fernandes G.R."/>
            <person name="Duffy M.A."/>
            <person name="Rodrigues J.M."/>
        </authorList>
    </citation>
    <scope>NUCLEOTIDE SEQUENCE [LARGE SCALE GENOMIC DNA]</scope>
    <source>
        <strain evidence="1">Binning01</strain>
    </source>
</reference>
<keyword evidence="2" id="KW-1185">Reference proteome</keyword>
<accession>A0A369KQR2</accession>
<sequence>MEKKINEPSLVIEAQEVTNIILFAEIYFTIRSYHFFSEINFIKEKNKVKEILDNISEGYFIINKDLIIGDVVSKSCFYIFNTDISGKRTEDLFNELNIEKYELILLTIKQYFSGIFDIDSLFVILPEIVKIQNNKFLKINYSAIFNKNKAPEKLIIKVQDVTYQVNLQKKNEENNRNNYILINIIKNKNKFDLFLKEINTNNSVLLDCDDVLQGKTILHQLKERFSEFELMKIVTLISNLELELLEKEKKENFSYKEFFSLSGYMISGEIKNFLDQNHEVLSVFTKNGL</sequence>
<evidence type="ECO:0008006" key="3">
    <source>
        <dbReference type="Google" id="ProtNLM"/>
    </source>
</evidence>
<evidence type="ECO:0000313" key="1">
    <source>
        <dbReference type="EMBL" id="RDB35025.1"/>
    </source>
</evidence>
<organism evidence="1 2">
    <name type="scientific">Spirobacillus cienkowskii</name>
    <dbReference type="NCBI Taxonomy" id="495820"/>
    <lineage>
        <taxon>Bacteria</taxon>
        <taxon>Pseudomonadati</taxon>
        <taxon>Bdellovibrionota</taxon>
        <taxon>Oligoflexia</taxon>
        <taxon>Silvanigrellales</taxon>
        <taxon>Spirobacillus</taxon>
    </lineage>
</organism>
<dbReference type="Gene3D" id="3.30.450.20">
    <property type="entry name" value="PAS domain"/>
    <property type="match status" value="1"/>
</dbReference>
<dbReference type="Proteomes" id="UP000253934">
    <property type="component" value="Unassembled WGS sequence"/>
</dbReference>
<gene>
    <name evidence="1" type="ORF">DCC88_12295</name>
</gene>
<comment type="caution">
    <text evidence="1">The sequence shown here is derived from an EMBL/GenBank/DDBJ whole genome shotgun (WGS) entry which is preliminary data.</text>
</comment>
<protein>
    <recommendedName>
        <fullName evidence="3">EAL domain-containing protein</fullName>
    </recommendedName>
</protein>
<proteinExistence type="predicted"/>
<name>A0A369KQR2_9BACT</name>
<evidence type="ECO:0000313" key="2">
    <source>
        <dbReference type="Proteomes" id="UP000253934"/>
    </source>
</evidence>
<dbReference type="AlphaFoldDB" id="A0A369KQR2"/>